<feature type="transmembrane region" description="Helical" evidence="1">
    <location>
        <begin position="145"/>
        <end position="165"/>
    </location>
</feature>
<feature type="transmembrane region" description="Helical" evidence="1">
    <location>
        <begin position="201"/>
        <end position="221"/>
    </location>
</feature>
<reference evidence="2 3" key="1">
    <citation type="journal article" date="2022" name="J. Am. Chem. Soc.">
        <title>Biosynthesis of Guanitoxin Enables Global Environmental Detection in Freshwater Cyanobacteria.</title>
        <authorList>
            <person name="Lima S.T."/>
            <person name="Fallon T.R."/>
            <person name="Cordoza J.L."/>
            <person name="Chekan J.R."/>
            <person name="Delbaje E."/>
            <person name="Hopiavuori A.R."/>
            <person name="Alvarenga D.O."/>
            <person name="Wood S.M."/>
            <person name="Luhavaya H."/>
            <person name="Baumgartner J.T."/>
            <person name="Dorr F.A."/>
            <person name="Etchegaray A."/>
            <person name="Pinto E."/>
            <person name="McKinnie S.M.K."/>
            <person name="Fiore M.F."/>
            <person name="Moore B.S."/>
        </authorList>
    </citation>
    <scope>NUCLEOTIDE SEQUENCE [LARGE SCALE GENOMIC DNA]</scope>
    <source>
        <strain evidence="2 3">ITEP-024</strain>
    </source>
</reference>
<dbReference type="Pfam" id="PF13367">
    <property type="entry name" value="PrsW-protease"/>
    <property type="match status" value="1"/>
</dbReference>
<feature type="transmembrane region" description="Helical" evidence="1">
    <location>
        <begin position="34"/>
        <end position="55"/>
    </location>
</feature>
<feature type="transmembrane region" description="Helical" evidence="1">
    <location>
        <begin position="252"/>
        <end position="272"/>
    </location>
</feature>
<accession>A0ABX8X4B9</accession>
<organism evidence="2 3">
    <name type="scientific">Sphaerospermopsis torques-reginae ITEP-024</name>
    <dbReference type="NCBI Taxonomy" id="984208"/>
    <lineage>
        <taxon>Bacteria</taxon>
        <taxon>Bacillati</taxon>
        <taxon>Cyanobacteriota</taxon>
        <taxon>Cyanophyceae</taxon>
        <taxon>Nostocales</taxon>
        <taxon>Aphanizomenonaceae</taxon>
        <taxon>Sphaerospermopsis</taxon>
        <taxon>Sphaerospermopsis torques-reginae</taxon>
    </lineage>
</organism>
<dbReference type="PANTHER" id="PTHR36844:SF1">
    <property type="entry name" value="PROTEASE PRSW"/>
    <property type="match status" value="1"/>
</dbReference>
<name>A0ABX8X4B9_9CYAN</name>
<dbReference type="EMBL" id="CP080598">
    <property type="protein sequence ID" value="QYX33516.1"/>
    <property type="molecule type" value="Genomic_DNA"/>
</dbReference>
<protein>
    <submittedName>
        <fullName evidence="2">PrsW family intramembrane metalloprotease</fullName>
    </submittedName>
</protein>
<evidence type="ECO:0000313" key="3">
    <source>
        <dbReference type="Proteomes" id="UP000826540"/>
    </source>
</evidence>
<sequence length="324" mass="37943">MSNLFLLMWAVIPPLLFLWFYYRRISAPPFPLQLLCFFVVGAISGFVALGIEWGIEIAANSVINWAKIQRSFVGFSLRQLVVIGPVEEGCKFAAVIFPIFYLQRSYRLRASTVFLFTIAAALGFTAEENWVYWFHGTAPILERIISTPVHSMFVAPWGYALGRYIFSERRLNKDRSLIFTAWLNSVLFHALVNILSRSWVYPRPISLLGYCLFPFLLWLFWRLEQFLRKVQGKRPLILISGNTSKQRFWQRCLILLILIFGGNAILGVFILVRKVSPLPIIRIFDTEILLLIFREIFINFCLGFVAWLIYRYLRNLAHRRYFFK</sequence>
<dbReference type="InterPro" id="IPR026898">
    <property type="entry name" value="PrsW"/>
</dbReference>
<keyword evidence="2" id="KW-0482">Metalloprotease</keyword>
<evidence type="ECO:0000256" key="1">
    <source>
        <dbReference type="SAM" id="Phobius"/>
    </source>
</evidence>
<evidence type="ECO:0000313" key="2">
    <source>
        <dbReference type="EMBL" id="QYX33516.1"/>
    </source>
</evidence>
<dbReference type="Proteomes" id="UP000826540">
    <property type="component" value="Chromosome"/>
</dbReference>
<keyword evidence="2" id="KW-0378">Hydrolase</keyword>
<dbReference type="RefSeq" id="WP_220611259.1">
    <property type="nucleotide sequence ID" value="NZ_CP080598.1"/>
</dbReference>
<proteinExistence type="predicted"/>
<keyword evidence="1" id="KW-0472">Membrane</keyword>
<dbReference type="PANTHER" id="PTHR36844">
    <property type="entry name" value="PROTEASE PRSW"/>
    <property type="match status" value="1"/>
</dbReference>
<feature type="transmembrane region" description="Helical" evidence="1">
    <location>
        <begin position="75"/>
        <end position="101"/>
    </location>
</feature>
<feature type="transmembrane region" description="Helical" evidence="1">
    <location>
        <begin position="113"/>
        <end position="133"/>
    </location>
</feature>
<keyword evidence="1" id="KW-1133">Transmembrane helix</keyword>
<feature type="transmembrane region" description="Helical" evidence="1">
    <location>
        <begin position="292"/>
        <end position="313"/>
    </location>
</feature>
<keyword evidence="2" id="KW-0645">Protease</keyword>
<dbReference type="GO" id="GO:0008237">
    <property type="term" value="F:metallopeptidase activity"/>
    <property type="evidence" value="ECO:0007669"/>
    <property type="project" value="UniProtKB-KW"/>
</dbReference>
<gene>
    <name evidence="2" type="ORF">K2F26_09495</name>
</gene>
<keyword evidence="3" id="KW-1185">Reference proteome</keyword>
<keyword evidence="1" id="KW-0812">Transmembrane</keyword>
<feature type="transmembrane region" description="Helical" evidence="1">
    <location>
        <begin position="177"/>
        <end position="195"/>
    </location>
</feature>
<feature type="transmembrane region" description="Helical" evidence="1">
    <location>
        <begin position="6"/>
        <end position="22"/>
    </location>
</feature>